<proteinExistence type="predicted"/>
<gene>
    <name evidence="1" type="ORF">FYK55_23555</name>
</gene>
<dbReference type="EMBL" id="VWOX01000017">
    <property type="protein sequence ID" value="KAA5539776.1"/>
    <property type="molecule type" value="Genomic_DNA"/>
</dbReference>
<reference evidence="1 2" key="1">
    <citation type="submission" date="2019-08" db="EMBL/GenBank/DDBJ databases">
        <authorList>
            <person name="Dhanesh K."/>
            <person name="Kumar G."/>
            <person name="Sasikala C."/>
            <person name="Venkata Ramana C."/>
        </authorList>
    </citation>
    <scope>NUCLEOTIDE SEQUENCE [LARGE SCALE GENOMIC DNA]</scope>
    <source>
        <strain evidence="1 2">JC645</strain>
    </source>
</reference>
<comment type="caution">
    <text evidence="1">The sequence shown here is derived from an EMBL/GenBank/DDBJ whole genome shotgun (WGS) entry which is preliminary data.</text>
</comment>
<sequence length="252" mass="27745">MLKGSVEFVASVESNPIEFDEVQVTDDRDEVDLLLIRADSARGITVSVRISDVSTEIDGVAIARNAADALLDTLAFERRLPIGQPRLIGQSFEQTDPPDETHHISAGVTLHMSCSATTLTRVDGTTIADQLSNSAAASDIHKQMFRSAIRSGGSTERFMHLYNLMMMLFGDHQGRVDRFIQQNEPNVALTQSPHLKTGVMETVYTRLRNEISHHRQGVDLELTKQEMSNHVGRLSEHVRGAIIAEATSTNGP</sequence>
<dbReference type="AlphaFoldDB" id="A0A5M6CXV8"/>
<accession>A0A5M6CXV8</accession>
<protein>
    <submittedName>
        <fullName evidence="1">Uncharacterized protein</fullName>
    </submittedName>
</protein>
<name>A0A5M6CXV8_9BACT</name>
<evidence type="ECO:0000313" key="2">
    <source>
        <dbReference type="Proteomes" id="UP000324479"/>
    </source>
</evidence>
<evidence type="ECO:0000313" key="1">
    <source>
        <dbReference type="EMBL" id="KAA5539776.1"/>
    </source>
</evidence>
<keyword evidence="2" id="KW-1185">Reference proteome</keyword>
<organism evidence="1 2">
    <name type="scientific">Roseiconus nitratireducens</name>
    <dbReference type="NCBI Taxonomy" id="2605748"/>
    <lineage>
        <taxon>Bacteria</taxon>
        <taxon>Pseudomonadati</taxon>
        <taxon>Planctomycetota</taxon>
        <taxon>Planctomycetia</taxon>
        <taxon>Pirellulales</taxon>
        <taxon>Pirellulaceae</taxon>
        <taxon>Roseiconus</taxon>
    </lineage>
</organism>
<dbReference type="Proteomes" id="UP000324479">
    <property type="component" value="Unassembled WGS sequence"/>
</dbReference>
<dbReference type="RefSeq" id="WP_150079087.1">
    <property type="nucleotide sequence ID" value="NZ_VWOX01000017.1"/>
</dbReference>